<comment type="caution">
    <text evidence="1">The sequence shown here is derived from an EMBL/GenBank/DDBJ whole genome shotgun (WGS) entry which is preliminary data.</text>
</comment>
<dbReference type="AlphaFoldDB" id="A0A0J8UH13"/>
<dbReference type="Proteomes" id="UP000037594">
    <property type="component" value="Unassembled WGS sequence"/>
</dbReference>
<evidence type="ECO:0000313" key="1">
    <source>
        <dbReference type="EMBL" id="KMV19655.1"/>
    </source>
</evidence>
<dbReference type="PATRIC" id="fig|451644.5.peg.1303"/>
<dbReference type="RefSeq" id="WP_048895599.1">
    <property type="nucleotide sequence ID" value="NZ_LFOD01000003.1"/>
</dbReference>
<dbReference type="EMBL" id="LFOD01000003">
    <property type="protein sequence ID" value="KMV19655.1"/>
    <property type="molecule type" value="Genomic_DNA"/>
</dbReference>
<sequence>MQLEFHITSTALANYDVPDEVFDAIAATGKVDMNDSDEVSDFIAANLGKYGIPDEKELLRDHESESGIEDIHCQGSFGDVPERFFKDDE</sequence>
<organism evidence="1 2">
    <name type="scientific">Mycolicibacterium conceptionense</name>
    <dbReference type="NCBI Taxonomy" id="451644"/>
    <lineage>
        <taxon>Bacteria</taxon>
        <taxon>Bacillati</taxon>
        <taxon>Actinomycetota</taxon>
        <taxon>Actinomycetes</taxon>
        <taxon>Mycobacteriales</taxon>
        <taxon>Mycobacteriaceae</taxon>
        <taxon>Mycolicibacterium</taxon>
    </lineage>
</organism>
<gene>
    <name evidence="1" type="ORF">ACT17_06365</name>
</gene>
<reference evidence="1 2" key="1">
    <citation type="submission" date="2015-06" db="EMBL/GenBank/DDBJ databases">
        <title>Genome sequence of Mycobacterium conceptionense strain MLE.</title>
        <authorList>
            <person name="Greninger A.L."/>
            <person name="Cunningham G."/>
            <person name="Chiu C.Y."/>
            <person name="Miller S."/>
        </authorList>
    </citation>
    <scope>NUCLEOTIDE SEQUENCE [LARGE SCALE GENOMIC DNA]</scope>
    <source>
        <strain evidence="1 2">MLE</strain>
    </source>
</reference>
<dbReference type="OrthoDB" id="9905607at2"/>
<protein>
    <submittedName>
        <fullName evidence="1">Uncharacterized protein</fullName>
    </submittedName>
</protein>
<evidence type="ECO:0000313" key="2">
    <source>
        <dbReference type="Proteomes" id="UP000037594"/>
    </source>
</evidence>
<proteinExistence type="predicted"/>
<name>A0A0J8UH13_9MYCO</name>
<accession>A0A0J8UH13</accession>